<protein>
    <submittedName>
        <fullName evidence="2">DUF6198 family protein</fullName>
    </submittedName>
</protein>
<evidence type="ECO:0000256" key="1">
    <source>
        <dbReference type="SAM" id="Phobius"/>
    </source>
</evidence>
<feature type="transmembrane region" description="Helical" evidence="1">
    <location>
        <begin position="74"/>
        <end position="93"/>
    </location>
</feature>
<sequence>MKMLMRILLYCVGLLFLAFGVAFSVNSNLGVSPVNSLPYVISLIIHQDLGRCIVGVFVTYMVVQIIIKRKEYKWINLTQLVFSTIFGYFADFAKGVMHGFVIPTYFGQLLMMAISIVLVALGVAIYMDVKLVNMPMEGMTLAISDCFPNIEFHKIKIIVDCSSVAIGVVLSFLFMHGLFGIREGTILSAILVGKILPVMKKRVSPIIQKLCF</sequence>
<feature type="transmembrane region" description="Helical" evidence="1">
    <location>
        <begin position="48"/>
        <end position="67"/>
    </location>
</feature>
<comment type="caution">
    <text evidence="2">The sequence shown here is derived from an EMBL/GenBank/DDBJ whole genome shotgun (WGS) entry which is preliminary data.</text>
</comment>
<dbReference type="InterPro" id="IPR038750">
    <property type="entry name" value="YczE/YyaS-like"/>
</dbReference>
<dbReference type="Proteomes" id="UP001437460">
    <property type="component" value="Unassembled WGS sequence"/>
</dbReference>
<keyword evidence="1" id="KW-1133">Transmembrane helix</keyword>
<evidence type="ECO:0000313" key="3">
    <source>
        <dbReference type="Proteomes" id="UP001437460"/>
    </source>
</evidence>
<feature type="transmembrane region" description="Helical" evidence="1">
    <location>
        <begin position="157"/>
        <end position="175"/>
    </location>
</feature>
<feature type="transmembrane region" description="Helical" evidence="1">
    <location>
        <begin position="105"/>
        <end position="127"/>
    </location>
</feature>
<reference evidence="2 3" key="1">
    <citation type="submission" date="2024-03" db="EMBL/GenBank/DDBJ databases">
        <title>Human intestinal bacterial collection.</title>
        <authorList>
            <person name="Pauvert C."/>
            <person name="Hitch T.C.A."/>
            <person name="Clavel T."/>
        </authorList>
    </citation>
    <scope>NUCLEOTIDE SEQUENCE [LARGE SCALE GENOMIC DNA]</scope>
    <source>
        <strain evidence="2 3">CLA-AP-H27</strain>
    </source>
</reference>
<organism evidence="2 3">
    <name type="scientific">Ventrimonas faecis</name>
    <dbReference type="NCBI Taxonomy" id="3133170"/>
    <lineage>
        <taxon>Bacteria</taxon>
        <taxon>Bacillati</taxon>
        <taxon>Bacillota</taxon>
        <taxon>Clostridia</taxon>
        <taxon>Lachnospirales</taxon>
        <taxon>Lachnospiraceae</taxon>
        <taxon>Ventrimonas</taxon>
    </lineage>
</organism>
<dbReference type="PANTHER" id="PTHR40078">
    <property type="entry name" value="INTEGRAL MEMBRANE PROTEIN-RELATED"/>
    <property type="match status" value="1"/>
</dbReference>
<dbReference type="Pfam" id="PF19700">
    <property type="entry name" value="DUF6198"/>
    <property type="match status" value="1"/>
</dbReference>
<proteinExistence type="predicted"/>
<keyword evidence="1" id="KW-0472">Membrane</keyword>
<accession>A0ABV1HJ95</accession>
<name>A0ABV1HJ95_9FIRM</name>
<gene>
    <name evidence="2" type="ORF">WMO41_04160</name>
</gene>
<dbReference type="RefSeq" id="WP_349228685.1">
    <property type="nucleotide sequence ID" value="NZ_JBBMFJ010000005.1"/>
</dbReference>
<keyword evidence="3" id="KW-1185">Reference proteome</keyword>
<keyword evidence="1" id="KW-0812">Transmembrane</keyword>
<evidence type="ECO:0000313" key="2">
    <source>
        <dbReference type="EMBL" id="MEQ2562365.1"/>
    </source>
</evidence>
<dbReference type="PANTHER" id="PTHR40078:SF1">
    <property type="entry name" value="INTEGRAL MEMBRANE PROTEIN"/>
    <property type="match status" value="1"/>
</dbReference>
<dbReference type="EMBL" id="JBBMFJ010000005">
    <property type="protein sequence ID" value="MEQ2562365.1"/>
    <property type="molecule type" value="Genomic_DNA"/>
</dbReference>